<accession>A0A221KEU3</accession>
<keyword evidence="3" id="KW-1185">Reference proteome</keyword>
<feature type="signal peptide" evidence="1">
    <location>
        <begin position="1"/>
        <end position="22"/>
    </location>
</feature>
<dbReference type="KEGG" id="vff:VITFI_CDS1770"/>
<dbReference type="OrthoDB" id="8746278at2"/>
<evidence type="ECO:0000313" key="2">
    <source>
        <dbReference type="EMBL" id="ASM77548.1"/>
    </source>
</evidence>
<dbReference type="RefSeq" id="WP_089416629.1">
    <property type="nucleotide sequence ID" value="NZ_CP022423.1"/>
</dbReference>
<reference evidence="2 3" key="1">
    <citation type="submission" date="2017-07" db="EMBL/GenBank/DDBJ databases">
        <title>Complete Genome Sequence of the cosmetic ferment Vitreoscilla filiformis (ATCC15551).</title>
        <authorList>
            <person name="Contreras S."/>
            <person name="Sagory-Zalkind P."/>
            <person name="Blanquart H."/>
            <person name="Iltis A."/>
            <person name="Morand S.C."/>
        </authorList>
    </citation>
    <scope>NUCLEOTIDE SEQUENCE [LARGE SCALE GENOMIC DNA]</scope>
    <source>
        <strain evidence="2 3">ATCC 15551</strain>
    </source>
</reference>
<name>A0A221KEU3_VITFI</name>
<sequence length="427" mass="46882">MYRIAPWIVGAAGLALAGSTWAEPTDGWRDLGGELRGLHSHRSANPNGPLAQAQALAPDRFAGSVNSTQVETELRGRWRFISADAVFGHEHPEGGPGDSHARFNELHASADLGAWQLSAGKKTVSWDVGYAFRPNDVVQQEQRRSLLDTPLEGRPLLQAEYFEAERATSLVWVQPQHLNRDTADQRGVNESALALRHYERQGALDAYAFARLGQHTGTSVGAALAWVATESLELHASGRWMQRFDGWQRPASAAPLASANPWAIGTHGHAGQLLIGGQWTGEQRQSVLLEVWRDTTAPRAAQWRAWQADNVGLNQLGQRPGVPAAAVAGNLAWQTSPLGDGGTLGPMSLQRNNVFARVAWQPEGWQYSLDVLWHPADDGFIATAGLQWQGHLWRWDMAWRWYGGPSHAVLAQLPQKNTLALMLNRSF</sequence>
<evidence type="ECO:0008006" key="4">
    <source>
        <dbReference type="Google" id="ProtNLM"/>
    </source>
</evidence>
<dbReference type="AlphaFoldDB" id="A0A221KEU3"/>
<evidence type="ECO:0000313" key="3">
    <source>
        <dbReference type="Proteomes" id="UP000199729"/>
    </source>
</evidence>
<dbReference type="Proteomes" id="UP000199729">
    <property type="component" value="Chromosome"/>
</dbReference>
<dbReference type="EMBL" id="CP022423">
    <property type="protein sequence ID" value="ASM77548.1"/>
    <property type="molecule type" value="Genomic_DNA"/>
</dbReference>
<organism evidence="2 3">
    <name type="scientific">Vitreoscilla filiformis</name>
    <dbReference type="NCBI Taxonomy" id="63"/>
    <lineage>
        <taxon>Bacteria</taxon>
        <taxon>Pseudomonadati</taxon>
        <taxon>Pseudomonadota</taxon>
        <taxon>Betaproteobacteria</taxon>
        <taxon>Neisseriales</taxon>
        <taxon>Neisseriaceae</taxon>
        <taxon>Vitreoscilla</taxon>
    </lineage>
</organism>
<gene>
    <name evidence="2" type="ORF">VITFI_CDS1770</name>
</gene>
<protein>
    <recommendedName>
        <fullName evidence="4">Alginate export domain-containing protein</fullName>
    </recommendedName>
</protein>
<keyword evidence="1" id="KW-0732">Signal</keyword>
<feature type="chain" id="PRO_5012623500" description="Alginate export domain-containing protein" evidence="1">
    <location>
        <begin position="23"/>
        <end position="427"/>
    </location>
</feature>
<evidence type="ECO:0000256" key="1">
    <source>
        <dbReference type="SAM" id="SignalP"/>
    </source>
</evidence>
<proteinExistence type="predicted"/>